<evidence type="ECO:0000256" key="8">
    <source>
        <dbReference type="ARBA" id="ARBA00022840"/>
    </source>
</evidence>
<dbReference type="PANTHER" id="PTHR10584:SF166">
    <property type="entry name" value="RIBOKINASE"/>
    <property type="match status" value="1"/>
</dbReference>
<comment type="function">
    <text evidence="12">Catalyzes the phosphorylation of ribose at O-5 in a reaction requiring ATP and magnesium. The resulting D-ribose-5-phosphate can then be used either for sythesis of nucleotides, histidine, and tryptophan, or as a component of the pentose phosphate pathway.</text>
</comment>
<dbReference type="RefSeq" id="WP_119010312.1">
    <property type="nucleotide sequence ID" value="NZ_BJXK01000023.1"/>
</dbReference>
<keyword evidence="9 12" id="KW-0460">Magnesium</keyword>
<keyword evidence="6 12" id="KW-0547">Nucleotide-binding</keyword>
<accession>A0A511QVN0</accession>
<keyword evidence="8 12" id="KW-0067">ATP-binding</keyword>
<dbReference type="InterPro" id="IPR011611">
    <property type="entry name" value="PfkB_dom"/>
</dbReference>
<feature type="binding site" evidence="12">
    <location>
        <begin position="222"/>
        <end position="227"/>
    </location>
    <ligand>
        <name>ATP</name>
        <dbReference type="ChEBI" id="CHEBI:30616"/>
    </ligand>
</feature>
<keyword evidence="7 12" id="KW-0418">Kinase</keyword>
<gene>
    <name evidence="12 14" type="primary">rbsK</name>
    <name evidence="14" type="ORF">VSU01S_36650</name>
</gene>
<evidence type="ECO:0000256" key="7">
    <source>
        <dbReference type="ARBA" id="ARBA00022777"/>
    </source>
</evidence>
<dbReference type="PRINTS" id="PR00990">
    <property type="entry name" value="RIBOKINASE"/>
</dbReference>
<dbReference type="GO" id="GO:0004747">
    <property type="term" value="F:ribokinase activity"/>
    <property type="evidence" value="ECO:0007669"/>
    <property type="project" value="UniProtKB-UniRule"/>
</dbReference>
<dbReference type="GO" id="GO:0005524">
    <property type="term" value="F:ATP binding"/>
    <property type="evidence" value="ECO:0007669"/>
    <property type="project" value="UniProtKB-UniRule"/>
</dbReference>
<evidence type="ECO:0000256" key="1">
    <source>
        <dbReference type="ARBA" id="ARBA00005380"/>
    </source>
</evidence>
<evidence type="ECO:0000259" key="13">
    <source>
        <dbReference type="Pfam" id="PF00294"/>
    </source>
</evidence>
<evidence type="ECO:0000256" key="4">
    <source>
        <dbReference type="ARBA" id="ARBA00022679"/>
    </source>
</evidence>
<evidence type="ECO:0000256" key="12">
    <source>
        <dbReference type="HAMAP-Rule" id="MF_01987"/>
    </source>
</evidence>
<organism evidence="14 15">
    <name type="scientific">Vibrio superstes NBRC 103154</name>
    <dbReference type="NCBI Taxonomy" id="1219062"/>
    <lineage>
        <taxon>Bacteria</taxon>
        <taxon>Pseudomonadati</taxon>
        <taxon>Pseudomonadota</taxon>
        <taxon>Gammaproteobacteria</taxon>
        <taxon>Vibrionales</taxon>
        <taxon>Vibrionaceae</taxon>
        <taxon>Vibrio</taxon>
    </lineage>
</organism>
<evidence type="ECO:0000313" key="14">
    <source>
        <dbReference type="EMBL" id="GEM81420.1"/>
    </source>
</evidence>
<protein>
    <recommendedName>
        <fullName evidence="3 12">Ribokinase</fullName>
        <shortName evidence="12">RK</shortName>
        <ecNumber evidence="2 12">2.7.1.15</ecNumber>
    </recommendedName>
</protein>
<comment type="subcellular location">
    <subcellularLocation>
        <location evidence="12">Cytoplasm</location>
    </subcellularLocation>
</comment>
<evidence type="ECO:0000256" key="6">
    <source>
        <dbReference type="ARBA" id="ARBA00022741"/>
    </source>
</evidence>
<feature type="binding site" evidence="12">
    <location>
        <begin position="40"/>
        <end position="44"/>
    </location>
    <ligand>
        <name>substrate</name>
    </ligand>
</feature>
<feature type="binding site" evidence="12">
    <location>
        <position position="248"/>
    </location>
    <ligand>
        <name>K(+)</name>
        <dbReference type="ChEBI" id="CHEBI:29103"/>
    </ligand>
</feature>
<dbReference type="CDD" id="cd01174">
    <property type="entry name" value="ribokinase"/>
    <property type="match status" value="1"/>
</dbReference>
<comment type="activity regulation">
    <text evidence="12">Activated by a monovalent cation that binds near, but not in, the active site. The most likely occupant of the site in vivo is potassium. Ion binding induces a conformational change that may alter substrate affinity.</text>
</comment>
<dbReference type="GO" id="GO:0005829">
    <property type="term" value="C:cytosol"/>
    <property type="evidence" value="ECO:0007669"/>
    <property type="project" value="TreeGrafter"/>
</dbReference>
<comment type="subunit">
    <text evidence="12">Homodimer.</text>
</comment>
<dbReference type="EMBL" id="BJXK01000023">
    <property type="protein sequence ID" value="GEM81420.1"/>
    <property type="molecule type" value="Genomic_DNA"/>
</dbReference>
<keyword evidence="15" id="KW-1185">Reference proteome</keyword>
<comment type="similarity">
    <text evidence="12">Belongs to the carbohydrate kinase PfkB family. Ribokinase subfamily.</text>
</comment>
<evidence type="ECO:0000256" key="10">
    <source>
        <dbReference type="ARBA" id="ARBA00022958"/>
    </source>
</evidence>
<dbReference type="AlphaFoldDB" id="A0A511QVN0"/>
<dbReference type="PROSITE" id="PS00583">
    <property type="entry name" value="PFKB_KINASES_1"/>
    <property type="match status" value="1"/>
</dbReference>
<comment type="similarity">
    <text evidence="1">Belongs to the carbohydrate kinase pfkB family.</text>
</comment>
<feature type="binding site" evidence="12">
    <location>
        <begin position="12"/>
        <end position="14"/>
    </location>
    <ligand>
        <name>substrate</name>
    </ligand>
</feature>
<evidence type="ECO:0000256" key="5">
    <source>
        <dbReference type="ARBA" id="ARBA00022723"/>
    </source>
</evidence>
<dbReference type="OrthoDB" id="9776822at2"/>
<dbReference type="EC" id="2.7.1.15" evidence="2 12"/>
<keyword evidence="12" id="KW-0963">Cytoplasm</keyword>
<feature type="active site" description="Proton acceptor" evidence="12">
    <location>
        <position position="254"/>
    </location>
</feature>
<dbReference type="HAMAP" id="MF_01987">
    <property type="entry name" value="Ribokinase"/>
    <property type="match status" value="1"/>
</dbReference>
<feature type="binding site" evidence="12">
    <location>
        <position position="254"/>
    </location>
    <ligand>
        <name>substrate</name>
    </ligand>
</feature>
<dbReference type="UniPathway" id="UPA00916">
    <property type="reaction ID" value="UER00889"/>
</dbReference>
<reference evidence="14 15" key="1">
    <citation type="submission" date="2019-07" db="EMBL/GenBank/DDBJ databases">
        <title>Whole genome shotgun sequence of Vibrio superstes NBRC 103154.</title>
        <authorList>
            <person name="Hosoyama A."/>
            <person name="Uohara A."/>
            <person name="Ohji S."/>
            <person name="Ichikawa N."/>
        </authorList>
    </citation>
    <scope>NUCLEOTIDE SEQUENCE [LARGE SCALE GENOMIC DNA]</scope>
    <source>
        <strain evidence="14 15">NBRC 103154</strain>
    </source>
</reference>
<dbReference type="GO" id="GO:0019303">
    <property type="term" value="P:D-ribose catabolic process"/>
    <property type="evidence" value="ECO:0007669"/>
    <property type="project" value="UniProtKB-UniRule"/>
</dbReference>
<proteinExistence type="inferred from homology"/>
<comment type="caution">
    <text evidence="12">Lacks conserved residue(s) required for the propagation of feature annotation.</text>
</comment>
<dbReference type="InterPro" id="IPR002139">
    <property type="entry name" value="Ribo/fructo_kinase"/>
</dbReference>
<dbReference type="Gene3D" id="3.40.1190.20">
    <property type="match status" value="1"/>
</dbReference>
<keyword evidence="4 12" id="KW-0808">Transferase</keyword>
<name>A0A511QVN0_9VIBR</name>
<feature type="domain" description="Carbohydrate kinase PfkB" evidence="13">
    <location>
        <begin position="4"/>
        <end position="293"/>
    </location>
</feature>
<dbReference type="PANTHER" id="PTHR10584">
    <property type="entry name" value="SUGAR KINASE"/>
    <property type="match status" value="1"/>
</dbReference>
<sequence length="306" mass="32220">MKGKVCVFGSFNIDVVARVDRLPCPGESLLANNSVTSGGGKGSNQAIASLRTGANVHYIGKIGDDTFGQIGRRYLKSVGFNVLTLFSTNEKATGNALIYVSESSAENMIVADPGANMTVTEEEINKCVASIECADLLLLQLENNLSAVRQVIDIGYKNDIFIVLNPIPRQPLDDALLAKVNVLTPDAIEASYMTGVKVIDLNSAAKAADILHAKGTQYSIIALGEMGYLLSLGAEKIAIPNFKSQAKDTTGVADAFNGALVGRLANGDSLKDAAMYASAYASVSAEKFGASTPFDLSEVEEKLASL</sequence>
<comment type="caution">
    <text evidence="14">The sequence shown here is derived from an EMBL/GenBank/DDBJ whole genome shotgun (WGS) entry which is preliminary data.</text>
</comment>
<dbReference type="InterPro" id="IPR011877">
    <property type="entry name" value="Ribokinase"/>
</dbReference>
<feature type="binding site" evidence="12">
    <location>
        <position position="289"/>
    </location>
    <ligand>
        <name>K(+)</name>
        <dbReference type="ChEBI" id="CHEBI:29103"/>
    </ligand>
</feature>
<feature type="binding site" evidence="12">
    <location>
        <position position="142"/>
    </location>
    <ligand>
        <name>substrate</name>
    </ligand>
</feature>
<evidence type="ECO:0000256" key="2">
    <source>
        <dbReference type="ARBA" id="ARBA00012035"/>
    </source>
</evidence>
<keyword evidence="5 12" id="KW-0479">Metal-binding</keyword>
<dbReference type="InterPro" id="IPR029056">
    <property type="entry name" value="Ribokinase-like"/>
</dbReference>
<feature type="binding site" evidence="12">
    <location>
        <position position="287"/>
    </location>
    <ligand>
        <name>K(+)</name>
        <dbReference type="ChEBI" id="CHEBI:29103"/>
    </ligand>
</feature>
<dbReference type="Proteomes" id="UP000321113">
    <property type="component" value="Unassembled WGS sequence"/>
</dbReference>
<evidence type="ECO:0000313" key="15">
    <source>
        <dbReference type="Proteomes" id="UP000321113"/>
    </source>
</evidence>
<keyword evidence="10 12" id="KW-0630">Potassium</keyword>
<evidence type="ECO:0000256" key="11">
    <source>
        <dbReference type="ARBA" id="ARBA00023277"/>
    </source>
</evidence>
<dbReference type="InterPro" id="IPR002173">
    <property type="entry name" value="Carboh/pur_kinase_PfkB_CS"/>
</dbReference>
<feature type="binding site" evidence="12">
    <location>
        <position position="284"/>
    </location>
    <ligand>
        <name>K(+)</name>
        <dbReference type="ChEBI" id="CHEBI:29103"/>
    </ligand>
</feature>
<dbReference type="GO" id="GO:0046872">
    <property type="term" value="F:metal ion binding"/>
    <property type="evidence" value="ECO:0007669"/>
    <property type="project" value="UniProtKB-KW"/>
</dbReference>
<comment type="catalytic activity">
    <reaction evidence="12">
        <text>D-ribose + ATP = D-ribose 5-phosphate + ADP + H(+)</text>
        <dbReference type="Rhea" id="RHEA:13697"/>
        <dbReference type="ChEBI" id="CHEBI:15378"/>
        <dbReference type="ChEBI" id="CHEBI:30616"/>
        <dbReference type="ChEBI" id="CHEBI:47013"/>
        <dbReference type="ChEBI" id="CHEBI:78346"/>
        <dbReference type="ChEBI" id="CHEBI:456216"/>
        <dbReference type="EC" id="2.7.1.15"/>
    </reaction>
</comment>
<keyword evidence="11 12" id="KW-0119">Carbohydrate metabolism</keyword>
<comment type="pathway">
    <text evidence="12">Carbohydrate metabolism; D-ribose degradation; D-ribose 5-phosphate from beta-D-ribopyranose: step 2/2.</text>
</comment>
<feature type="binding site" evidence="12">
    <location>
        <position position="250"/>
    </location>
    <ligand>
        <name>K(+)</name>
        <dbReference type="ChEBI" id="CHEBI:29103"/>
    </ligand>
</feature>
<dbReference type="Pfam" id="PF00294">
    <property type="entry name" value="PfkB"/>
    <property type="match status" value="1"/>
</dbReference>
<evidence type="ECO:0000256" key="9">
    <source>
        <dbReference type="ARBA" id="ARBA00022842"/>
    </source>
</evidence>
<dbReference type="SUPFAM" id="SSF53613">
    <property type="entry name" value="Ribokinase-like"/>
    <property type="match status" value="1"/>
</dbReference>
<evidence type="ECO:0000256" key="3">
    <source>
        <dbReference type="ARBA" id="ARBA00016943"/>
    </source>
</evidence>
<comment type="cofactor">
    <cofactor evidence="12">
        <name>Mg(2+)</name>
        <dbReference type="ChEBI" id="CHEBI:18420"/>
    </cofactor>
    <text evidence="12">Requires a divalent cation, most likely magnesium in vivo, as an electrophilic catalyst to aid phosphoryl group transfer. It is the chelate of the metal and the nucleotide that is the actual substrate.</text>
</comment>